<reference evidence="1 2" key="1">
    <citation type="submission" date="2020-10" db="EMBL/GenBank/DDBJ databases">
        <title>Identification of Nocardia species via Next-generation sequencing and recognition of intraspecies genetic diversity.</title>
        <authorList>
            <person name="Li P."/>
            <person name="Li P."/>
            <person name="Lu B."/>
        </authorList>
    </citation>
    <scope>NUCLEOTIDE SEQUENCE [LARGE SCALE GENOMIC DNA]</scope>
    <source>
        <strain evidence="1 2">BJ06-0157</strain>
    </source>
</reference>
<name>A0ABS0CJG0_9NOCA</name>
<dbReference type="RefSeq" id="WP_195128066.1">
    <property type="nucleotide sequence ID" value="NZ_JADLQX010000002.1"/>
</dbReference>
<gene>
    <name evidence="1" type="ORF">IU459_04135</name>
</gene>
<protein>
    <submittedName>
        <fullName evidence="1">Uncharacterized protein</fullName>
    </submittedName>
</protein>
<dbReference type="Proteomes" id="UP000702209">
    <property type="component" value="Unassembled WGS sequence"/>
</dbReference>
<keyword evidence="2" id="KW-1185">Reference proteome</keyword>
<evidence type="ECO:0000313" key="1">
    <source>
        <dbReference type="EMBL" id="MBF6296731.1"/>
    </source>
</evidence>
<proteinExistence type="predicted"/>
<sequence length="100" mass="11095">MVGEPLCVSLDELRRAIDVLLDHVEAATAGETVALDKDYFWSIPPGELYDVYNKPADLTIGQLSECWQHLKDLLADSDGALGYHLVWLADILRAMGHEIS</sequence>
<organism evidence="1 2">
    <name type="scientific">Nocardia amamiensis</name>
    <dbReference type="NCBI Taxonomy" id="404578"/>
    <lineage>
        <taxon>Bacteria</taxon>
        <taxon>Bacillati</taxon>
        <taxon>Actinomycetota</taxon>
        <taxon>Actinomycetes</taxon>
        <taxon>Mycobacteriales</taxon>
        <taxon>Nocardiaceae</taxon>
        <taxon>Nocardia</taxon>
    </lineage>
</organism>
<dbReference type="EMBL" id="JADLQX010000002">
    <property type="protein sequence ID" value="MBF6296731.1"/>
    <property type="molecule type" value="Genomic_DNA"/>
</dbReference>
<accession>A0ABS0CJG0</accession>
<evidence type="ECO:0000313" key="2">
    <source>
        <dbReference type="Proteomes" id="UP000702209"/>
    </source>
</evidence>
<comment type="caution">
    <text evidence="1">The sequence shown here is derived from an EMBL/GenBank/DDBJ whole genome shotgun (WGS) entry which is preliminary data.</text>
</comment>